<accession>A0A426ZDP9</accession>
<dbReference type="EMBL" id="AMZH03007106">
    <property type="protein sequence ID" value="RRT62135.1"/>
    <property type="molecule type" value="Genomic_DNA"/>
</dbReference>
<dbReference type="Proteomes" id="UP000287651">
    <property type="component" value="Unassembled WGS sequence"/>
</dbReference>
<reference evidence="1 2" key="1">
    <citation type="journal article" date="2014" name="Agronomy (Basel)">
        <title>A Draft Genome Sequence for Ensete ventricosum, the Drought-Tolerant Tree Against Hunger.</title>
        <authorList>
            <person name="Harrison J."/>
            <person name="Moore K.A."/>
            <person name="Paszkiewicz K."/>
            <person name="Jones T."/>
            <person name="Grant M."/>
            <person name="Ambacheew D."/>
            <person name="Muzemil S."/>
            <person name="Studholme D.J."/>
        </authorList>
    </citation>
    <scope>NUCLEOTIDE SEQUENCE [LARGE SCALE GENOMIC DNA]</scope>
</reference>
<proteinExistence type="predicted"/>
<sequence>MRGPLNITRYITSKFIDNILLGVKYTYTIKTYQPIKICPRSSSFVLPQPNSNFLVSDKLT</sequence>
<gene>
    <name evidence="1" type="ORF">B296_00041033</name>
</gene>
<dbReference type="AlphaFoldDB" id="A0A426ZDP9"/>
<organism evidence="1 2">
    <name type="scientific">Ensete ventricosum</name>
    <name type="common">Abyssinian banana</name>
    <name type="synonym">Musa ensete</name>
    <dbReference type="NCBI Taxonomy" id="4639"/>
    <lineage>
        <taxon>Eukaryota</taxon>
        <taxon>Viridiplantae</taxon>
        <taxon>Streptophyta</taxon>
        <taxon>Embryophyta</taxon>
        <taxon>Tracheophyta</taxon>
        <taxon>Spermatophyta</taxon>
        <taxon>Magnoliopsida</taxon>
        <taxon>Liliopsida</taxon>
        <taxon>Zingiberales</taxon>
        <taxon>Musaceae</taxon>
        <taxon>Ensete</taxon>
    </lineage>
</organism>
<evidence type="ECO:0000313" key="2">
    <source>
        <dbReference type="Proteomes" id="UP000287651"/>
    </source>
</evidence>
<name>A0A426ZDP9_ENSVE</name>
<comment type="caution">
    <text evidence="1">The sequence shown here is derived from an EMBL/GenBank/DDBJ whole genome shotgun (WGS) entry which is preliminary data.</text>
</comment>
<protein>
    <submittedName>
        <fullName evidence="1">Uncharacterized protein</fullName>
    </submittedName>
</protein>
<evidence type="ECO:0000313" key="1">
    <source>
        <dbReference type="EMBL" id="RRT62135.1"/>
    </source>
</evidence>